<dbReference type="CDD" id="cd10447">
    <property type="entry name" value="GIY-YIG_unchar_2"/>
    <property type="match status" value="1"/>
</dbReference>
<accession>A0A7X2N167</accession>
<protein>
    <submittedName>
        <fullName evidence="2">GIY-YIG nuclease family protein</fullName>
    </submittedName>
</protein>
<dbReference type="InterPro" id="IPR000305">
    <property type="entry name" value="GIY-YIG_endonuc"/>
</dbReference>
<dbReference type="InterPro" id="IPR025579">
    <property type="entry name" value="DUF4357"/>
</dbReference>
<sequence length="283" mass="32020">MNYGKAIELFLVNGTAESIITAELSNWNGKAIKIPRIEVNECTREDINSPGVYFLFCKEDDGTDSVYIGESENVKERLKQHIKDYNNDKEKYYWITAVVFTGRDLNKALIRYLEDRLVQITKECKRYKVLTKNTYSNTVLKESQISVMEEFLNNIKILINTLGFKVLEPITHQLPTSQMDDEKLYFKSGSAYAEGIVTTEGFVIFAGAIINEKVSEKSLSKGAIALRNKLLASDSVKDYKTVKDILFSSSSAAVDFVAGYSLSGPRNWKNKNGITLKELENKE</sequence>
<dbReference type="SUPFAM" id="SSF82771">
    <property type="entry name" value="GIY-YIG endonuclease"/>
    <property type="match status" value="1"/>
</dbReference>
<feature type="domain" description="GIY-YIG" evidence="1">
    <location>
        <begin position="48"/>
        <end position="130"/>
    </location>
</feature>
<keyword evidence="3" id="KW-1185">Reference proteome</keyword>
<dbReference type="Pfam" id="PF14267">
    <property type="entry name" value="DUF4357"/>
    <property type="match status" value="1"/>
</dbReference>
<dbReference type="InterPro" id="IPR035901">
    <property type="entry name" value="GIY-YIG_endonuc_sf"/>
</dbReference>
<dbReference type="RefSeq" id="WP_154459083.1">
    <property type="nucleotide sequence ID" value="NZ_VUMM01000001.1"/>
</dbReference>
<reference evidence="2 3" key="1">
    <citation type="submission" date="2019-08" db="EMBL/GenBank/DDBJ databases">
        <title>In-depth cultivation of the pig gut microbiome towards novel bacterial diversity and tailored functional studies.</title>
        <authorList>
            <person name="Wylensek D."/>
            <person name="Hitch T.C.A."/>
            <person name="Clavel T."/>
        </authorList>
    </citation>
    <scope>NUCLEOTIDE SEQUENCE [LARGE SCALE GENOMIC DNA]</scope>
    <source>
        <strain evidence="2 3">LKV-178-WT-2G</strain>
    </source>
</reference>
<dbReference type="Gene3D" id="3.40.1440.10">
    <property type="entry name" value="GIY-YIG endonuclease"/>
    <property type="match status" value="1"/>
</dbReference>
<dbReference type="AlphaFoldDB" id="A0A7X2N167"/>
<proteinExistence type="predicted"/>
<dbReference type="PROSITE" id="PS50164">
    <property type="entry name" value="GIY_YIG"/>
    <property type="match status" value="1"/>
</dbReference>
<name>A0A7X2N167_9FIRM</name>
<evidence type="ECO:0000259" key="1">
    <source>
        <dbReference type="PROSITE" id="PS50164"/>
    </source>
</evidence>
<dbReference type="EMBL" id="VUMM01000001">
    <property type="protein sequence ID" value="MSS00609.1"/>
    <property type="molecule type" value="Genomic_DNA"/>
</dbReference>
<organism evidence="2 3">
    <name type="scientific">Floccifex porci</name>
    <dbReference type="NCBI Taxonomy" id="2606629"/>
    <lineage>
        <taxon>Bacteria</taxon>
        <taxon>Bacillati</taxon>
        <taxon>Bacillota</taxon>
        <taxon>Erysipelotrichia</taxon>
        <taxon>Erysipelotrichales</taxon>
        <taxon>Erysipelotrichaceae</taxon>
        <taxon>Floccifex</taxon>
    </lineage>
</organism>
<dbReference type="Pfam" id="PF01541">
    <property type="entry name" value="GIY-YIG"/>
    <property type="match status" value="1"/>
</dbReference>
<comment type="caution">
    <text evidence="2">The sequence shown here is derived from an EMBL/GenBank/DDBJ whole genome shotgun (WGS) entry which is preliminary data.</text>
</comment>
<evidence type="ECO:0000313" key="2">
    <source>
        <dbReference type="EMBL" id="MSS00609.1"/>
    </source>
</evidence>
<gene>
    <name evidence="2" type="ORF">FYJ50_00510</name>
</gene>
<dbReference type="Proteomes" id="UP000470082">
    <property type="component" value="Unassembled WGS sequence"/>
</dbReference>
<evidence type="ECO:0000313" key="3">
    <source>
        <dbReference type="Proteomes" id="UP000470082"/>
    </source>
</evidence>